<feature type="region of interest" description="Disordered" evidence="6">
    <location>
        <begin position="101"/>
        <end position="183"/>
    </location>
</feature>
<feature type="non-terminal residue" evidence="8">
    <location>
        <position position="1"/>
    </location>
</feature>
<feature type="binding site" evidence="4">
    <location>
        <position position="685"/>
    </location>
    <ligand>
        <name>AMP</name>
        <dbReference type="ChEBI" id="CHEBI:456215"/>
    </ligand>
</feature>
<gene>
    <name evidence="8" type="ORF">KIPB_006280</name>
</gene>
<dbReference type="InterPro" id="IPR023088">
    <property type="entry name" value="PDEase"/>
</dbReference>
<dbReference type="CDD" id="cd00077">
    <property type="entry name" value="HDc"/>
    <property type="match status" value="1"/>
</dbReference>
<organism evidence="8 9">
    <name type="scientific">Kipferlia bialata</name>
    <dbReference type="NCBI Taxonomy" id="797122"/>
    <lineage>
        <taxon>Eukaryota</taxon>
        <taxon>Metamonada</taxon>
        <taxon>Carpediemonas-like organisms</taxon>
        <taxon>Kipferlia</taxon>
    </lineage>
</organism>
<feature type="region of interest" description="Disordered" evidence="6">
    <location>
        <begin position="26"/>
        <end position="47"/>
    </location>
</feature>
<evidence type="ECO:0000256" key="2">
    <source>
        <dbReference type="ARBA" id="ARBA00022801"/>
    </source>
</evidence>
<dbReference type="GO" id="GO:0004114">
    <property type="term" value="F:3',5'-cyclic-nucleotide phosphodiesterase activity"/>
    <property type="evidence" value="ECO:0007669"/>
    <property type="project" value="InterPro"/>
</dbReference>
<protein>
    <submittedName>
        <fullName evidence="8">3'5'-cyclic nucleotide phosphodiesterase</fullName>
    </submittedName>
</protein>
<feature type="compositionally biased region" description="Low complexity" evidence="6">
    <location>
        <begin position="133"/>
        <end position="145"/>
    </location>
</feature>
<evidence type="ECO:0000256" key="1">
    <source>
        <dbReference type="ARBA" id="ARBA00022723"/>
    </source>
</evidence>
<dbReference type="GO" id="GO:0046872">
    <property type="term" value="F:metal ion binding"/>
    <property type="evidence" value="ECO:0007669"/>
    <property type="project" value="UniProtKB-KW"/>
</dbReference>
<feature type="compositionally biased region" description="Acidic residues" evidence="6">
    <location>
        <begin position="207"/>
        <end position="224"/>
    </location>
</feature>
<dbReference type="SUPFAM" id="SSF109604">
    <property type="entry name" value="HD-domain/PDEase-like"/>
    <property type="match status" value="1"/>
</dbReference>
<feature type="binding site" evidence="5">
    <location>
        <position position="574"/>
    </location>
    <ligand>
        <name>Zn(2+)</name>
        <dbReference type="ChEBI" id="CHEBI:29105"/>
        <label>2</label>
    </ligand>
</feature>
<reference evidence="8 9" key="1">
    <citation type="journal article" date="2018" name="PLoS ONE">
        <title>The draft genome of Kipferlia bialata reveals reductive genome evolution in fornicate parasites.</title>
        <authorList>
            <person name="Tanifuji G."/>
            <person name="Takabayashi S."/>
            <person name="Kume K."/>
            <person name="Takagi M."/>
            <person name="Nakayama T."/>
            <person name="Kamikawa R."/>
            <person name="Inagaki Y."/>
            <person name="Hashimoto T."/>
        </authorList>
    </citation>
    <scope>NUCLEOTIDE SEQUENCE [LARGE SCALE GENOMIC DNA]</scope>
    <source>
        <strain evidence="8">NY0173</strain>
    </source>
</reference>
<feature type="binding site" evidence="5">
    <location>
        <position position="533"/>
    </location>
    <ligand>
        <name>Zn(2+)</name>
        <dbReference type="ChEBI" id="CHEBI:29105"/>
        <label>1</label>
    </ligand>
</feature>
<feature type="binding site" evidence="4">
    <location>
        <begin position="529"/>
        <end position="533"/>
    </location>
    <ligand>
        <name>AMP</name>
        <dbReference type="ChEBI" id="CHEBI:456215"/>
    </ligand>
</feature>
<dbReference type="PRINTS" id="PR00387">
    <property type="entry name" value="PDIESTERASE1"/>
</dbReference>
<keyword evidence="9" id="KW-1185">Reference proteome</keyword>
<feature type="active site" description="Proton donor" evidence="3">
    <location>
        <position position="529"/>
    </location>
</feature>
<dbReference type="GO" id="GO:0007165">
    <property type="term" value="P:signal transduction"/>
    <property type="evidence" value="ECO:0007669"/>
    <property type="project" value="InterPro"/>
</dbReference>
<dbReference type="InterPro" id="IPR036971">
    <property type="entry name" value="PDEase_catalytic_dom_sf"/>
</dbReference>
<feature type="binding site" evidence="4">
    <location>
        <position position="738"/>
    </location>
    <ligand>
        <name>AMP</name>
        <dbReference type="ChEBI" id="CHEBI:456215"/>
    </ligand>
</feature>
<sequence>APCQCTCSSCSQWHKAQSTVDQLRGYMHPQARPSPPLSASVGGGAMDTDTEDGDMLPEFASNRPITFSAKNNSGGWDQPGTVSLGPHALSVSHYPTLQQSVGQAGVGGEGPTGRDGKDGLEASVSTLGLSHDSVASPSSSVATPVDNPALSRVGETHPTDPAPKAVSDKGVREGSTLLSQPGSQLLPVHALSLTDVHSRGSLHMESSEGEAESSDVGEGSDDSESSGSVEHIGGYLSLRHSSTEPPSILAACGKSGSGSTSTPSATLSIPSVSALSCGGGEEITHKVEESAPVTVPDRGVPMDQQHCGIVPEAGLRPNWTDRKSLVSSVPMSRPPLPDGMGDSYHVAGGHVLHRHGSKTTDTSEDPDLSDFQPEALAVSGSRAWSVVPGAYQTLKQHPQMRRLRIGLDSLVDGLLEPSKRTTPTLVHHHLREFEERLARDLSTYEASCAQGGEGAGGDAETLEARYISSILSLDFDATEWSRRQGDLCLPYLAYLLHRYFALGEVVSVNRFAAAVMCFNTLYRPSSTYHNCVHAADVLQMVAMMVDRLRQTERGRSLCPERVVAITLLAAAAHDVEHCGVTSDLLVSIRHPLYYVFGPNSTLERYHASLGSFILRYFCVFDALPAADVDQCILMFERLILATDPKSLFKSAALIDSLVDGTGSASSCGKGGLQGTLMGAILRVADIGNAARPFPIAKAHSLNVMREFFRTGDLEVKHGLERGAFRDPTQGTASIRECQVSFIQKVVRRYALSLRDLCYWLCRVDIGSGKGEGEREREADTPTAEGCGGTPVCALGAVLDSMVASMDTNADTWEEVPEDDPDIAKCLQYTHRA</sequence>
<evidence type="ECO:0000256" key="6">
    <source>
        <dbReference type="SAM" id="MobiDB-lite"/>
    </source>
</evidence>
<dbReference type="PROSITE" id="PS51845">
    <property type="entry name" value="PDEASE_I_2"/>
    <property type="match status" value="1"/>
</dbReference>
<accession>A0A9K3GJQ2</accession>
<dbReference type="AlphaFoldDB" id="A0A9K3GJQ2"/>
<dbReference type="Proteomes" id="UP000265618">
    <property type="component" value="Unassembled WGS sequence"/>
</dbReference>
<evidence type="ECO:0000256" key="4">
    <source>
        <dbReference type="PIRSR" id="PIRSR623088-2"/>
    </source>
</evidence>
<dbReference type="PANTHER" id="PTHR11347">
    <property type="entry name" value="CYCLIC NUCLEOTIDE PHOSPHODIESTERASE"/>
    <property type="match status" value="1"/>
</dbReference>
<keyword evidence="1 5" id="KW-0479">Metal-binding</keyword>
<dbReference type="InterPro" id="IPR003607">
    <property type="entry name" value="HD/PDEase_dom"/>
</dbReference>
<evidence type="ECO:0000259" key="7">
    <source>
        <dbReference type="PROSITE" id="PS51845"/>
    </source>
</evidence>
<dbReference type="EMBL" id="BDIP01001598">
    <property type="protein sequence ID" value="GIQ84731.1"/>
    <property type="molecule type" value="Genomic_DNA"/>
</dbReference>
<comment type="caution">
    <text evidence="8">The sequence shown here is derived from an EMBL/GenBank/DDBJ whole genome shotgun (WGS) entry which is preliminary data.</text>
</comment>
<feature type="binding site" evidence="5">
    <location>
        <position position="685"/>
    </location>
    <ligand>
        <name>Zn(2+)</name>
        <dbReference type="ChEBI" id="CHEBI:29105"/>
        <label>1</label>
    </ligand>
</feature>
<feature type="binding site" evidence="5">
    <location>
        <position position="574"/>
    </location>
    <ligand>
        <name>Zn(2+)</name>
        <dbReference type="ChEBI" id="CHEBI:29105"/>
        <label>1</label>
    </ligand>
</feature>
<feature type="binding site" evidence="4">
    <location>
        <position position="574"/>
    </location>
    <ligand>
        <name>AMP</name>
        <dbReference type="ChEBI" id="CHEBI:456215"/>
    </ligand>
</feature>
<feature type="binding site" evidence="5">
    <location>
        <position position="573"/>
    </location>
    <ligand>
        <name>Zn(2+)</name>
        <dbReference type="ChEBI" id="CHEBI:29105"/>
        <label>1</label>
    </ligand>
</feature>
<evidence type="ECO:0000256" key="3">
    <source>
        <dbReference type="PIRSR" id="PIRSR623088-1"/>
    </source>
</evidence>
<feature type="domain" description="PDEase" evidence="7">
    <location>
        <begin position="429"/>
        <end position="819"/>
    </location>
</feature>
<dbReference type="Pfam" id="PF00233">
    <property type="entry name" value="PDEase_I"/>
    <property type="match status" value="1"/>
</dbReference>
<name>A0A9K3GJQ2_9EUKA</name>
<keyword evidence="2" id="KW-0378">Hydrolase</keyword>
<feature type="region of interest" description="Disordered" evidence="6">
    <location>
        <begin position="199"/>
        <end position="230"/>
    </location>
</feature>
<evidence type="ECO:0000313" key="9">
    <source>
        <dbReference type="Proteomes" id="UP000265618"/>
    </source>
</evidence>
<evidence type="ECO:0000256" key="5">
    <source>
        <dbReference type="PIRSR" id="PIRSR623088-3"/>
    </source>
</evidence>
<dbReference type="InterPro" id="IPR002073">
    <property type="entry name" value="PDEase_catalytic_dom"/>
</dbReference>
<proteinExistence type="predicted"/>
<dbReference type="Gene3D" id="1.10.1300.10">
    <property type="entry name" value="3'5'-cyclic nucleotide phosphodiesterase, catalytic domain"/>
    <property type="match status" value="1"/>
</dbReference>
<evidence type="ECO:0000313" key="8">
    <source>
        <dbReference type="EMBL" id="GIQ84731.1"/>
    </source>
</evidence>
<dbReference type="OrthoDB" id="189220at2759"/>